<evidence type="ECO:0000256" key="1">
    <source>
        <dbReference type="SAM" id="MobiDB-lite"/>
    </source>
</evidence>
<proteinExistence type="predicted"/>
<comment type="caution">
    <text evidence="2">The sequence shown here is derived from an EMBL/GenBank/DDBJ whole genome shotgun (WGS) entry which is preliminary data.</text>
</comment>
<evidence type="ECO:0000313" key="2">
    <source>
        <dbReference type="EMBL" id="HFM99783.1"/>
    </source>
</evidence>
<feature type="compositionally biased region" description="Basic and acidic residues" evidence="1">
    <location>
        <begin position="1"/>
        <end position="11"/>
    </location>
</feature>
<protein>
    <submittedName>
        <fullName evidence="2">Uncharacterized protein</fullName>
    </submittedName>
</protein>
<sequence>MNADYRPKQTDETSTPDKIGDALDGVADVTDELNEAGEIKTGKMSFWLRLGSILARSIGGLFRKK</sequence>
<accession>A0A7C3KGC3</accession>
<organism evidence="2">
    <name type="scientific">Oscillatoriales cyanobacterium SpSt-418</name>
    <dbReference type="NCBI Taxonomy" id="2282169"/>
    <lineage>
        <taxon>Bacteria</taxon>
        <taxon>Bacillati</taxon>
        <taxon>Cyanobacteriota</taxon>
        <taxon>Cyanophyceae</taxon>
        <taxon>Oscillatoriophycideae</taxon>
        <taxon>Oscillatoriales</taxon>
    </lineage>
</organism>
<reference evidence="2" key="1">
    <citation type="journal article" date="2020" name="mSystems">
        <title>Genome- and Community-Level Interaction Insights into Carbon Utilization and Element Cycling Functions of Hydrothermarchaeota in Hydrothermal Sediment.</title>
        <authorList>
            <person name="Zhou Z."/>
            <person name="Liu Y."/>
            <person name="Xu W."/>
            <person name="Pan J."/>
            <person name="Luo Z.H."/>
            <person name="Li M."/>
        </authorList>
    </citation>
    <scope>NUCLEOTIDE SEQUENCE [LARGE SCALE GENOMIC DNA]</scope>
    <source>
        <strain evidence="2">SpSt-418</strain>
    </source>
</reference>
<dbReference type="EMBL" id="DSRU01000275">
    <property type="protein sequence ID" value="HFM99783.1"/>
    <property type="molecule type" value="Genomic_DNA"/>
</dbReference>
<feature type="region of interest" description="Disordered" evidence="1">
    <location>
        <begin position="1"/>
        <end position="22"/>
    </location>
</feature>
<dbReference type="AlphaFoldDB" id="A0A7C3KGC3"/>
<name>A0A7C3KGC3_9CYAN</name>
<gene>
    <name evidence="2" type="ORF">ENR64_18920</name>
</gene>